<sequence length="162" mass="18044">MMSSNDPHRSCSKEKEVKIRDPTSSTISFFEYSNRHLSRGFEENQGGLLAKEREEESVLEENKGKKRQSRACSLEKGAPPKKVEEKKGHDRHAPKKTDSRTKQKQGNPYAIVVERNQNWSQCSVGSDEICLNKPSFSKVSGATGTDSTSVNSSPSADLQRIS</sequence>
<evidence type="ECO:0000256" key="1">
    <source>
        <dbReference type="SAM" id="MobiDB-lite"/>
    </source>
</evidence>
<organism evidence="2 3">
    <name type="scientific">Cimex lectularius</name>
    <name type="common">Bed bug</name>
    <name type="synonym">Acanthia lectularia</name>
    <dbReference type="NCBI Taxonomy" id="79782"/>
    <lineage>
        <taxon>Eukaryota</taxon>
        <taxon>Metazoa</taxon>
        <taxon>Ecdysozoa</taxon>
        <taxon>Arthropoda</taxon>
        <taxon>Hexapoda</taxon>
        <taxon>Insecta</taxon>
        <taxon>Pterygota</taxon>
        <taxon>Neoptera</taxon>
        <taxon>Paraneoptera</taxon>
        <taxon>Hemiptera</taxon>
        <taxon>Heteroptera</taxon>
        <taxon>Panheteroptera</taxon>
        <taxon>Cimicomorpha</taxon>
        <taxon>Cimicidae</taxon>
        <taxon>Cimex</taxon>
    </lineage>
</organism>
<evidence type="ECO:0000313" key="2">
    <source>
        <dbReference type="EnsemblMetazoa" id="XP_014257157.1"/>
    </source>
</evidence>
<evidence type="ECO:0000313" key="3">
    <source>
        <dbReference type="Proteomes" id="UP000494040"/>
    </source>
</evidence>
<dbReference type="GeneID" id="106670961"/>
<accession>A0A8I6S4T8</accession>
<feature type="compositionally biased region" description="Basic and acidic residues" evidence="1">
    <location>
        <begin position="50"/>
        <end position="63"/>
    </location>
</feature>
<dbReference type="Proteomes" id="UP000494040">
    <property type="component" value="Unassembled WGS sequence"/>
</dbReference>
<dbReference type="RefSeq" id="XP_014257156.1">
    <property type="nucleotide sequence ID" value="XM_014401670.1"/>
</dbReference>
<dbReference type="KEGG" id="clec:106670961"/>
<reference evidence="2" key="1">
    <citation type="submission" date="2022-01" db="UniProtKB">
        <authorList>
            <consortium name="EnsemblMetazoa"/>
        </authorList>
    </citation>
    <scope>IDENTIFICATION</scope>
</reference>
<feature type="region of interest" description="Disordered" evidence="1">
    <location>
        <begin position="1"/>
        <end position="117"/>
    </location>
</feature>
<feature type="region of interest" description="Disordered" evidence="1">
    <location>
        <begin position="133"/>
        <end position="162"/>
    </location>
</feature>
<dbReference type="RefSeq" id="XP_014257157.1">
    <property type="nucleotide sequence ID" value="XM_014401671.1"/>
</dbReference>
<feature type="compositionally biased region" description="Basic and acidic residues" evidence="1">
    <location>
        <begin position="1"/>
        <end position="21"/>
    </location>
</feature>
<dbReference type="AlphaFoldDB" id="A0A8I6S4T8"/>
<name>A0A8I6S4T8_CIMLE</name>
<dbReference type="EnsemblMetazoa" id="XM_014401670.1">
    <property type="protein sequence ID" value="XP_014257156.1"/>
    <property type="gene ID" value="LOC106670961"/>
</dbReference>
<proteinExistence type="predicted"/>
<dbReference type="EnsemblMetazoa" id="XM_014401671.1">
    <property type="protein sequence ID" value="XP_014257157.1"/>
    <property type="gene ID" value="LOC106670961"/>
</dbReference>
<protein>
    <submittedName>
        <fullName evidence="2">Uncharacterized protein</fullName>
    </submittedName>
</protein>
<feature type="compositionally biased region" description="Polar residues" evidence="1">
    <location>
        <begin position="134"/>
        <end position="162"/>
    </location>
</feature>
<keyword evidence="3" id="KW-1185">Reference proteome</keyword>